<sequence>MDISRKTDYALRMLSMLVKDEENLLSVRTAAEQVGVPYSFARSIQHGLVQAGIVESLRGVHGGMRLKIDPADITIRQVVEAVQGPLIMNDCTGEEGICSRQATCCYHPIWVGTQAMVFSYLDSVTLDDVVNGKNTPAVDPKFADRNAFYTYVSCGESCPRFNQQ</sequence>
<gene>
    <name evidence="1" type="ORF">K8U80_04300</name>
</gene>
<dbReference type="SUPFAM" id="SSF46785">
    <property type="entry name" value="Winged helix' DNA-binding domain"/>
    <property type="match status" value="1"/>
</dbReference>
<dbReference type="EMBL" id="DYVF01000031">
    <property type="protein sequence ID" value="HJG30602.1"/>
    <property type="molecule type" value="Genomic_DNA"/>
</dbReference>
<dbReference type="InterPro" id="IPR000944">
    <property type="entry name" value="Tscrpt_reg_Rrf2"/>
</dbReference>
<name>A0A921IPC1_9ACTN</name>
<evidence type="ECO:0000313" key="1">
    <source>
        <dbReference type="EMBL" id="HJG30602.1"/>
    </source>
</evidence>
<dbReference type="PROSITE" id="PS51197">
    <property type="entry name" value="HTH_RRF2_2"/>
    <property type="match status" value="1"/>
</dbReference>
<reference evidence="1" key="1">
    <citation type="journal article" date="2021" name="PeerJ">
        <title>Extensive microbial diversity within the chicken gut microbiome revealed by metagenomics and culture.</title>
        <authorList>
            <person name="Gilroy R."/>
            <person name="Ravi A."/>
            <person name="Getino M."/>
            <person name="Pursley I."/>
            <person name="Horton D.L."/>
            <person name="Alikhan N.F."/>
            <person name="Baker D."/>
            <person name="Gharbi K."/>
            <person name="Hall N."/>
            <person name="Watson M."/>
            <person name="Adriaenssens E.M."/>
            <person name="Foster-Nyarko E."/>
            <person name="Jarju S."/>
            <person name="Secka A."/>
            <person name="Antonio M."/>
            <person name="Oren A."/>
            <person name="Chaudhuri R.R."/>
            <person name="La Ragione R."/>
            <person name="Hildebrand F."/>
            <person name="Pallen M.J."/>
        </authorList>
    </citation>
    <scope>NUCLEOTIDE SEQUENCE</scope>
    <source>
        <strain evidence="1">ChiGjej2B2-7701</strain>
    </source>
</reference>
<dbReference type="GO" id="GO:0003700">
    <property type="term" value="F:DNA-binding transcription factor activity"/>
    <property type="evidence" value="ECO:0007669"/>
    <property type="project" value="TreeGrafter"/>
</dbReference>
<accession>A0A921IPC1</accession>
<dbReference type="PANTHER" id="PTHR33221">
    <property type="entry name" value="WINGED HELIX-TURN-HELIX TRANSCRIPTIONAL REGULATOR, RRF2 FAMILY"/>
    <property type="match status" value="1"/>
</dbReference>
<dbReference type="GO" id="GO:0005829">
    <property type="term" value="C:cytosol"/>
    <property type="evidence" value="ECO:0007669"/>
    <property type="project" value="TreeGrafter"/>
</dbReference>
<dbReference type="PANTHER" id="PTHR33221:SF2">
    <property type="entry name" value="TRANSCRIPTIONAL REGULATOR"/>
    <property type="match status" value="1"/>
</dbReference>
<dbReference type="AlphaFoldDB" id="A0A921IPC1"/>
<proteinExistence type="predicted"/>
<evidence type="ECO:0000313" key="2">
    <source>
        <dbReference type="Proteomes" id="UP000746751"/>
    </source>
</evidence>
<dbReference type="Proteomes" id="UP000746751">
    <property type="component" value="Unassembled WGS sequence"/>
</dbReference>
<dbReference type="InterPro" id="IPR036390">
    <property type="entry name" value="WH_DNA-bd_sf"/>
</dbReference>
<dbReference type="Gene3D" id="1.10.10.10">
    <property type="entry name" value="Winged helix-like DNA-binding domain superfamily/Winged helix DNA-binding domain"/>
    <property type="match status" value="1"/>
</dbReference>
<dbReference type="NCBIfam" id="TIGR00738">
    <property type="entry name" value="rrf2_super"/>
    <property type="match status" value="1"/>
</dbReference>
<organism evidence="1 2">
    <name type="scientific">Collinsella ihumii</name>
    <dbReference type="NCBI Taxonomy" id="1720204"/>
    <lineage>
        <taxon>Bacteria</taxon>
        <taxon>Bacillati</taxon>
        <taxon>Actinomycetota</taxon>
        <taxon>Coriobacteriia</taxon>
        <taxon>Coriobacteriales</taxon>
        <taxon>Coriobacteriaceae</taxon>
        <taxon>Collinsella</taxon>
    </lineage>
</organism>
<protein>
    <submittedName>
        <fullName evidence="1">Rrf2 family transcriptional regulator</fullName>
    </submittedName>
</protein>
<reference evidence="1" key="2">
    <citation type="submission" date="2021-09" db="EMBL/GenBank/DDBJ databases">
        <authorList>
            <person name="Gilroy R."/>
        </authorList>
    </citation>
    <scope>NUCLEOTIDE SEQUENCE</scope>
    <source>
        <strain evidence="1">ChiGjej2B2-7701</strain>
    </source>
</reference>
<comment type="caution">
    <text evidence="1">The sequence shown here is derived from an EMBL/GenBank/DDBJ whole genome shotgun (WGS) entry which is preliminary data.</text>
</comment>
<dbReference type="InterPro" id="IPR036388">
    <property type="entry name" value="WH-like_DNA-bd_sf"/>
</dbReference>
<dbReference type="Pfam" id="PF02082">
    <property type="entry name" value="Rrf2"/>
    <property type="match status" value="1"/>
</dbReference>